<dbReference type="SUPFAM" id="SSF51556">
    <property type="entry name" value="Metallo-dependent hydrolases"/>
    <property type="match status" value="1"/>
</dbReference>
<dbReference type="Pfam" id="PF00962">
    <property type="entry name" value="A_deaminase"/>
    <property type="match status" value="1"/>
</dbReference>
<evidence type="ECO:0000313" key="9">
    <source>
        <dbReference type="Proteomes" id="UP000605099"/>
    </source>
</evidence>
<dbReference type="EC" id="3.5.4.4" evidence="3"/>
<keyword evidence="4" id="KW-0479">Metal-binding</keyword>
<reference evidence="9" key="1">
    <citation type="journal article" date="2019" name="Int. J. Syst. Evol. Microbiol.">
        <title>The Global Catalogue of Microorganisms (GCM) 10K type strain sequencing project: providing services to taxonomists for standard genome sequencing and annotation.</title>
        <authorList>
            <consortium name="The Broad Institute Genomics Platform"/>
            <consortium name="The Broad Institute Genome Sequencing Center for Infectious Disease"/>
            <person name="Wu L."/>
            <person name="Ma J."/>
        </authorList>
    </citation>
    <scope>NUCLEOTIDE SEQUENCE [LARGE SCALE GENOMIC DNA]</scope>
    <source>
        <strain evidence="9">CGMCC 1.6784</strain>
    </source>
</reference>
<dbReference type="PANTHER" id="PTHR11409">
    <property type="entry name" value="ADENOSINE DEAMINASE"/>
    <property type="match status" value="1"/>
</dbReference>
<proteinExistence type="inferred from homology"/>
<evidence type="ECO:0000256" key="5">
    <source>
        <dbReference type="ARBA" id="ARBA00022801"/>
    </source>
</evidence>
<keyword evidence="6" id="KW-0862">Zinc</keyword>
<keyword evidence="5" id="KW-0378">Hydrolase</keyword>
<evidence type="ECO:0000256" key="2">
    <source>
        <dbReference type="ARBA" id="ARBA00006676"/>
    </source>
</evidence>
<evidence type="ECO:0000256" key="4">
    <source>
        <dbReference type="ARBA" id="ARBA00022723"/>
    </source>
</evidence>
<evidence type="ECO:0000259" key="7">
    <source>
        <dbReference type="Pfam" id="PF00962"/>
    </source>
</evidence>
<dbReference type="EMBL" id="BMLK01000014">
    <property type="protein sequence ID" value="GGN54634.1"/>
    <property type="molecule type" value="Genomic_DNA"/>
</dbReference>
<feature type="domain" description="Adenosine deaminase" evidence="7">
    <location>
        <begin position="220"/>
        <end position="438"/>
    </location>
</feature>
<comment type="cofactor">
    <cofactor evidence="1">
        <name>Zn(2+)</name>
        <dbReference type="ChEBI" id="CHEBI:29105"/>
    </cofactor>
</comment>
<dbReference type="Proteomes" id="UP000605099">
    <property type="component" value="Unassembled WGS sequence"/>
</dbReference>
<protein>
    <recommendedName>
        <fullName evidence="3">adenosine deaminase</fullName>
        <ecNumber evidence="3">3.5.4.4</ecNumber>
    </recommendedName>
</protein>
<name>A0ABQ2JSJ6_9SPHN</name>
<dbReference type="PANTHER" id="PTHR11409:SF43">
    <property type="entry name" value="ADENOSINE DEAMINASE"/>
    <property type="match status" value="1"/>
</dbReference>
<accession>A0ABQ2JSJ6</accession>
<dbReference type="InterPro" id="IPR032466">
    <property type="entry name" value="Metal_Hydrolase"/>
</dbReference>
<keyword evidence="9" id="KW-1185">Reference proteome</keyword>
<evidence type="ECO:0000256" key="6">
    <source>
        <dbReference type="ARBA" id="ARBA00022833"/>
    </source>
</evidence>
<organism evidence="8 9">
    <name type="scientific">Novosphingobium indicum</name>
    <dbReference type="NCBI Taxonomy" id="462949"/>
    <lineage>
        <taxon>Bacteria</taxon>
        <taxon>Pseudomonadati</taxon>
        <taxon>Pseudomonadota</taxon>
        <taxon>Alphaproteobacteria</taxon>
        <taxon>Sphingomonadales</taxon>
        <taxon>Sphingomonadaceae</taxon>
        <taxon>Novosphingobium</taxon>
    </lineage>
</organism>
<sequence length="500" mass="53816">MALLVSPSIASADAESEAAASALFDEMSGNAAQLRMFLQAMPKGGDLHNHLGGSIYAEDFLEAAAAEGMCADEKIERIVAAPCPAERKLATMAKDRTFAYAALIDSLSTRGHQRGVGADDVSGHTQFFSSFDKLGAAFPLDPGRWLSATRQSAARNNVSYLELMNNPPALVKYAMAGGDEPLDEGDLGAVYAREIGTVRGLLGKAMAEVDRVEADARQDLSCGTKDAAAGCDVAVHYLTFAWRSMAPAVAFRSLIAGFALADRDPRFVGVNIVMPEDDPVALRDYGLHMAMFRFLEAKYPAVSVSMHAGELTLGLVRPKDLSDHIARAVDSGARRIGHGTDIAYEDAAPETLARMAREGIAVEVNLTSNAVILGAEGSEHPITLYRSMGVPVVLSTDDEGVLRSDMTNEYRRAAMEQGLGYAELKDLARASLEYAFIPGASFWRDARAEMPVSACTAALADRRCQSFLASSEKARLQADLESRFDRFEHSLDRFRQSQGS</sequence>
<gene>
    <name evidence="8" type="primary">add</name>
    <name evidence="8" type="ORF">GCM10011349_30490</name>
</gene>
<comment type="similarity">
    <text evidence="2">Belongs to the metallo-dependent hydrolases superfamily. Adenosine and AMP deaminases family.</text>
</comment>
<dbReference type="InterPro" id="IPR001365">
    <property type="entry name" value="A_deaminase_dom"/>
</dbReference>
<evidence type="ECO:0000256" key="3">
    <source>
        <dbReference type="ARBA" id="ARBA00012784"/>
    </source>
</evidence>
<dbReference type="Gene3D" id="3.20.20.140">
    <property type="entry name" value="Metal-dependent hydrolases"/>
    <property type="match status" value="1"/>
</dbReference>
<evidence type="ECO:0000313" key="8">
    <source>
        <dbReference type="EMBL" id="GGN54634.1"/>
    </source>
</evidence>
<dbReference type="InterPro" id="IPR006330">
    <property type="entry name" value="Ado/ade_deaminase"/>
</dbReference>
<dbReference type="RefSeq" id="WP_229710417.1">
    <property type="nucleotide sequence ID" value="NZ_BMLK01000014.1"/>
</dbReference>
<evidence type="ECO:0000256" key="1">
    <source>
        <dbReference type="ARBA" id="ARBA00001947"/>
    </source>
</evidence>
<comment type="caution">
    <text evidence="8">The sequence shown here is derived from an EMBL/GenBank/DDBJ whole genome shotgun (WGS) entry which is preliminary data.</text>
</comment>